<gene>
    <name evidence="7" type="ORF">AWE51_17300</name>
</gene>
<dbReference type="PANTHER" id="PTHR30086">
    <property type="entry name" value="ARGININE EXPORTER PROTEIN ARGO"/>
    <property type="match status" value="1"/>
</dbReference>
<evidence type="ECO:0000256" key="4">
    <source>
        <dbReference type="ARBA" id="ARBA00022989"/>
    </source>
</evidence>
<dbReference type="Pfam" id="PF01810">
    <property type="entry name" value="LysE"/>
    <property type="match status" value="1"/>
</dbReference>
<dbReference type="OrthoDB" id="9784202at2"/>
<feature type="transmembrane region" description="Helical" evidence="6">
    <location>
        <begin position="112"/>
        <end position="137"/>
    </location>
</feature>
<feature type="transmembrane region" description="Helical" evidence="6">
    <location>
        <begin position="6"/>
        <end position="28"/>
    </location>
</feature>
<dbReference type="AlphaFoldDB" id="A0A162WX26"/>
<evidence type="ECO:0000256" key="2">
    <source>
        <dbReference type="ARBA" id="ARBA00022475"/>
    </source>
</evidence>
<feature type="transmembrane region" description="Helical" evidence="6">
    <location>
        <begin position="40"/>
        <end position="65"/>
    </location>
</feature>
<keyword evidence="4 6" id="KW-1133">Transmembrane helix</keyword>
<keyword evidence="8" id="KW-1185">Reference proteome</keyword>
<dbReference type="RefSeq" id="WP_066319178.1">
    <property type="nucleotide sequence ID" value="NZ_LQRT01000058.1"/>
</dbReference>
<reference evidence="7 8" key="1">
    <citation type="submission" date="2016-01" db="EMBL/GenBank/DDBJ databases">
        <title>The draft genome sequence of Aquimarina sp. RZW4-3-2.</title>
        <authorList>
            <person name="Wang Y."/>
        </authorList>
    </citation>
    <scope>NUCLEOTIDE SEQUENCE [LARGE SCALE GENOMIC DNA]</scope>
    <source>
        <strain evidence="7 8">RZW4-3-2</strain>
    </source>
</reference>
<feature type="transmembrane region" description="Helical" evidence="6">
    <location>
        <begin position="186"/>
        <end position="205"/>
    </location>
</feature>
<proteinExistence type="predicted"/>
<keyword evidence="2" id="KW-1003">Cell membrane</keyword>
<dbReference type="STRING" id="1642818.AWE51_17300"/>
<comment type="caution">
    <text evidence="7">The sequence shown here is derived from an EMBL/GenBank/DDBJ whole genome shotgun (WGS) entry which is preliminary data.</text>
</comment>
<organism evidence="7 8">
    <name type="scientific">Aquimarina aggregata</name>
    <dbReference type="NCBI Taxonomy" id="1642818"/>
    <lineage>
        <taxon>Bacteria</taxon>
        <taxon>Pseudomonadati</taxon>
        <taxon>Bacteroidota</taxon>
        <taxon>Flavobacteriia</taxon>
        <taxon>Flavobacteriales</taxon>
        <taxon>Flavobacteriaceae</taxon>
        <taxon>Aquimarina</taxon>
    </lineage>
</organism>
<evidence type="ECO:0000313" key="7">
    <source>
        <dbReference type="EMBL" id="KZS38314.1"/>
    </source>
</evidence>
<dbReference type="PIRSF" id="PIRSF006324">
    <property type="entry name" value="LeuE"/>
    <property type="match status" value="1"/>
</dbReference>
<evidence type="ECO:0000256" key="6">
    <source>
        <dbReference type="SAM" id="Phobius"/>
    </source>
</evidence>
<feature type="transmembrane region" description="Helical" evidence="6">
    <location>
        <begin position="149"/>
        <end position="174"/>
    </location>
</feature>
<dbReference type="EMBL" id="LQRT01000058">
    <property type="protein sequence ID" value="KZS38314.1"/>
    <property type="molecule type" value="Genomic_DNA"/>
</dbReference>
<dbReference type="GO" id="GO:0005886">
    <property type="term" value="C:plasma membrane"/>
    <property type="evidence" value="ECO:0007669"/>
    <property type="project" value="UniProtKB-SubCell"/>
</dbReference>
<name>A0A162WX26_9FLAO</name>
<sequence>MDYDVLYTFMITTAILSISPGPDNIFVLMQSVINGKKYGLATVAGLMSGCLIHTTLVAFGVSILIKQSDTLFFIIKLFGALYLFFLAYKVFRSDASVNLLETGIPKKTLGQLFRQGFVMNVLNPKVSIFFLAFFPGFLFSESLSNVLQFYILGFLFILVSFLIFGSIAVMSGAISEYLKKSTKIGVVLKWLQIIVFIGIAIFILLSEK</sequence>
<evidence type="ECO:0000313" key="8">
    <source>
        <dbReference type="Proteomes" id="UP000076715"/>
    </source>
</evidence>
<dbReference type="GO" id="GO:0015171">
    <property type="term" value="F:amino acid transmembrane transporter activity"/>
    <property type="evidence" value="ECO:0007669"/>
    <property type="project" value="TreeGrafter"/>
</dbReference>
<keyword evidence="5 6" id="KW-0472">Membrane</keyword>
<dbReference type="Proteomes" id="UP000076715">
    <property type="component" value="Unassembled WGS sequence"/>
</dbReference>
<feature type="transmembrane region" description="Helical" evidence="6">
    <location>
        <begin position="71"/>
        <end position="91"/>
    </location>
</feature>
<accession>A0A162WX26</accession>
<dbReference type="PANTHER" id="PTHR30086:SF20">
    <property type="entry name" value="ARGININE EXPORTER PROTEIN ARGO-RELATED"/>
    <property type="match status" value="1"/>
</dbReference>
<dbReference type="InterPro" id="IPR001123">
    <property type="entry name" value="LeuE-type"/>
</dbReference>
<evidence type="ECO:0000256" key="1">
    <source>
        <dbReference type="ARBA" id="ARBA00004651"/>
    </source>
</evidence>
<keyword evidence="3 6" id="KW-0812">Transmembrane</keyword>
<evidence type="ECO:0000256" key="3">
    <source>
        <dbReference type="ARBA" id="ARBA00022692"/>
    </source>
</evidence>
<protein>
    <submittedName>
        <fullName evidence="7">Lysine transporter LysE</fullName>
    </submittedName>
</protein>
<evidence type="ECO:0000256" key="5">
    <source>
        <dbReference type="ARBA" id="ARBA00023136"/>
    </source>
</evidence>
<comment type="subcellular location">
    <subcellularLocation>
        <location evidence="1">Cell membrane</location>
        <topology evidence="1">Multi-pass membrane protein</topology>
    </subcellularLocation>
</comment>